<dbReference type="Pfam" id="PF08719">
    <property type="entry name" value="NADAR"/>
    <property type="match status" value="1"/>
</dbReference>
<feature type="region of interest" description="Disordered" evidence="1">
    <location>
        <begin position="765"/>
        <end position="969"/>
    </location>
</feature>
<proteinExistence type="predicted"/>
<dbReference type="Proteomes" id="UP000492821">
    <property type="component" value="Unassembled WGS sequence"/>
</dbReference>
<accession>A0A7E4UMZ0</accession>
<organism evidence="3 4">
    <name type="scientific">Panagrellus redivivus</name>
    <name type="common">Microworm</name>
    <dbReference type="NCBI Taxonomy" id="6233"/>
    <lineage>
        <taxon>Eukaryota</taxon>
        <taxon>Metazoa</taxon>
        <taxon>Ecdysozoa</taxon>
        <taxon>Nematoda</taxon>
        <taxon>Chromadorea</taxon>
        <taxon>Rhabditida</taxon>
        <taxon>Tylenchina</taxon>
        <taxon>Panagrolaimomorpha</taxon>
        <taxon>Panagrolaimoidea</taxon>
        <taxon>Panagrolaimidae</taxon>
        <taxon>Panagrellus</taxon>
    </lineage>
</organism>
<feature type="compositionally biased region" description="Pro residues" evidence="1">
    <location>
        <begin position="773"/>
        <end position="795"/>
    </location>
</feature>
<reference evidence="4" key="2">
    <citation type="submission" date="2020-10" db="UniProtKB">
        <authorList>
            <consortium name="WormBaseParasite"/>
        </authorList>
    </citation>
    <scope>IDENTIFICATION</scope>
</reference>
<feature type="compositionally biased region" description="Low complexity" evidence="1">
    <location>
        <begin position="796"/>
        <end position="807"/>
    </location>
</feature>
<keyword evidence="3" id="KW-1185">Reference proteome</keyword>
<protein>
    <submittedName>
        <fullName evidence="4">NADAR domain-containing protein</fullName>
    </submittedName>
</protein>
<evidence type="ECO:0000259" key="2">
    <source>
        <dbReference type="Pfam" id="PF08719"/>
    </source>
</evidence>
<dbReference type="InterPro" id="IPR037238">
    <property type="entry name" value="YbiA-like_sf"/>
</dbReference>
<name>A0A7E4UMZ0_PANRE</name>
<feature type="domain" description="NADAR" evidence="2">
    <location>
        <begin position="236"/>
        <end position="407"/>
    </location>
</feature>
<evidence type="ECO:0000313" key="3">
    <source>
        <dbReference type="Proteomes" id="UP000492821"/>
    </source>
</evidence>
<feature type="compositionally biased region" description="Pro residues" evidence="1">
    <location>
        <begin position="829"/>
        <end position="842"/>
    </location>
</feature>
<dbReference type="InterPro" id="IPR012816">
    <property type="entry name" value="NADAR"/>
</dbReference>
<feature type="compositionally biased region" description="Acidic residues" evidence="1">
    <location>
        <begin position="955"/>
        <end position="969"/>
    </location>
</feature>
<sequence>MDPGELDQAKIVLINDEEDVLHCGYAFTLKHEGKRFPSVLHFAYSQVLAQMRLPEEDILDLLSTPCLEVPARAFKLIKDTLPPGRDIIQMTPYITNLRQNFLLTGLRIRSEQDETFKNNLVATSDTLLIVCDEKDPELGVGMSDKSLVEFWRVGGYKMQDLSDWMLDERSRPKAIGQNLLGFVLMWLRHELREKERLKLLTNVEVSFPGLSTESDKAAMMVTANTQLLSLSGILKPLSNYYRFSFDVKDESYRSVEHYAFERLFDTLKIDEPYIQKLRSVHQPADVARVAKKVLAELEFDESELKHKMAKLDRWRQTAMKHKISKDQELQQLLLNTGNAFLIETNPYGDDVWTVNTDEYELQHLLTKPNIDVTYLADIMCGREKPPPSLEHIGRNKTGILLMELRQKYANAAFVPFAFIAPPDTNIQRLGPSNNIICFTPESIFHPFYPVAIVVSPTLTVPSPIHFVVLYACRFLSIKPALEEEILNIREPSECWYEFNRQLQTELNIPFQKLQSYFMMERQRLLKIALSLMLNQHSAILRALLETEDALLVCCSRFNTIEAELTSGLREREFRRVFQESQSDVKELIEFFLKPQPNRPPYVGGNRLGFILMELRRHFTLGGCYPSQYDLLPMTVEAKLGTDSPTENYVCDRPFTALTKMNYTSVWADPYILTFKTDPNFVNIRRSYPVYVRNEPTRSTAYVQAVKNEDLDLAKDIKINGPGLALGAAATAVTDIFDMLVLEERKAIACRHERECTVAVQDELREWQDRSKPKPPPSAVHQPPQMPPPMNNPPPLISSGPSLLAGPSDNGFQMPGSSGGPPRFGGNFPPNRPPPGNVGPPNPFYNRQPPQHHNDYRHGGGDHNRYNSPRNDRNRRNYGSSGGRDMQRNNYSGPPQRNDRHGGRDGPNYNNGGNYRNGYRRDGNQLSGSGTPKSTPAPPPRTASPKPKKPKRVVDESELSEGEILSSDED</sequence>
<dbReference type="SUPFAM" id="SSF143990">
    <property type="entry name" value="YbiA-like"/>
    <property type="match status" value="3"/>
</dbReference>
<dbReference type="Gene3D" id="1.10.357.40">
    <property type="entry name" value="YbiA-like"/>
    <property type="match status" value="3"/>
</dbReference>
<dbReference type="WBParaSite" id="Pan_g10385.t1">
    <property type="protein sequence ID" value="Pan_g10385.t1"/>
    <property type="gene ID" value="Pan_g10385"/>
</dbReference>
<dbReference type="CDD" id="cd15457">
    <property type="entry name" value="NADAR"/>
    <property type="match status" value="1"/>
</dbReference>
<reference evidence="3" key="1">
    <citation type="journal article" date="2013" name="Genetics">
        <title>The draft genome and transcriptome of Panagrellus redivivus are shaped by the harsh demands of a free-living lifestyle.</title>
        <authorList>
            <person name="Srinivasan J."/>
            <person name="Dillman A.R."/>
            <person name="Macchietto M.G."/>
            <person name="Heikkinen L."/>
            <person name="Lakso M."/>
            <person name="Fracchia K.M."/>
            <person name="Antoshechkin I."/>
            <person name="Mortazavi A."/>
            <person name="Wong G."/>
            <person name="Sternberg P.W."/>
        </authorList>
    </citation>
    <scope>NUCLEOTIDE SEQUENCE [LARGE SCALE GENOMIC DNA]</scope>
    <source>
        <strain evidence="3">MT8872</strain>
    </source>
</reference>
<evidence type="ECO:0000313" key="4">
    <source>
        <dbReference type="WBParaSite" id="Pan_g10385.t1"/>
    </source>
</evidence>
<dbReference type="AlphaFoldDB" id="A0A7E4UMZ0"/>
<feature type="compositionally biased region" description="Basic and acidic residues" evidence="1">
    <location>
        <begin position="851"/>
        <end position="874"/>
    </location>
</feature>
<feature type="compositionally biased region" description="Low complexity" evidence="1">
    <location>
        <begin position="905"/>
        <end position="916"/>
    </location>
</feature>
<evidence type="ECO:0000256" key="1">
    <source>
        <dbReference type="SAM" id="MobiDB-lite"/>
    </source>
</evidence>